<dbReference type="Proteomes" id="UP000774326">
    <property type="component" value="Unassembled WGS sequence"/>
</dbReference>
<evidence type="ECO:0000313" key="2">
    <source>
        <dbReference type="EMBL" id="KAH3689013.1"/>
    </source>
</evidence>
<reference evidence="2" key="2">
    <citation type="submission" date="2021-01" db="EMBL/GenBank/DDBJ databases">
        <authorList>
            <person name="Schikora-Tamarit M.A."/>
        </authorList>
    </citation>
    <scope>NUCLEOTIDE SEQUENCE</scope>
    <source>
        <strain evidence="2">CBS2887</strain>
    </source>
</reference>
<comment type="caution">
    <text evidence="2">The sequence shown here is derived from an EMBL/GenBank/DDBJ whole genome shotgun (WGS) entry which is preliminary data.</text>
</comment>
<dbReference type="AlphaFoldDB" id="A0A9P8TR87"/>
<organism evidence="2 3">
    <name type="scientific">Wickerhamomyces pijperi</name>
    <name type="common">Yeast</name>
    <name type="synonym">Pichia pijperi</name>
    <dbReference type="NCBI Taxonomy" id="599730"/>
    <lineage>
        <taxon>Eukaryota</taxon>
        <taxon>Fungi</taxon>
        <taxon>Dikarya</taxon>
        <taxon>Ascomycota</taxon>
        <taxon>Saccharomycotina</taxon>
        <taxon>Saccharomycetes</taxon>
        <taxon>Phaffomycetales</taxon>
        <taxon>Wickerhamomycetaceae</taxon>
        <taxon>Wickerhamomyces</taxon>
    </lineage>
</organism>
<protein>
    <submittedName>
        <fullName evidence="2">Uncharacterized protein</fullName>
    </submittedName>
</protein>
<proteinExistence type="predicted"/>
<feature type="region of interest" description="Disordered" evidence="1">
    <location>
        <begin position="1"/>
        <end position="20"/>
    </location>
</feature>
<gene>
    <name evidence="2" type="ORF">WICPIJ_000012</name>
</gene>
<reference evidence="2" key="1">
    <citation type="journal article" date="2021" name="Open Biol.">
        <title>Shared evolutionary footprints suggest mitochondrial oxidative damage underlies multiple complex I losses in fungi.</title>
        <authorList>
            <person name="Schikora-Tamarit M.A."/>
            <person name="Marcet-Houben M."/>
            <person name="Nosek J."/>
            <person name="Gabaldon T."/>
        </authorList>
    </citation>
    <scope>NUCLEOTIDE SEQUENCE</scope>
    <source>
        <strain evidence="2">CBS2887</strain>
    </source>
</reference>
<evidence type="ECO:0000256" key="1">
    <source>
        <dbReference type="SAM" id="MobiDB-lite"/>
    </source>
</evidence>
<feature type="compositionally biased region" description="Polar residues" evidence="1">
    <location>
        <begin position="7"/>
        <end position="20"/>
    </location>
</feature>
<keyword evidence="3" id="KW-1185">Reference proteome</keyword>
<sequence>MFVDSKSGFNDSTVDDNSLATMTNSSSTFVFLRMTYSNSVLMEMALLEGMVHGVEVQIKAFTSLILFSAKMALSWTDGLIIGNFK</sequence>
<dbReference type="EMBL" id="JAEUBG010000004">
    <property type="protein sequence ID" value="KAH3689013.1"/>
    <property type="molecule type" value="Genomic_DNA"/>
</dbReference>
<evidence type="ECO:0000313" key="3">
    <source>
        <dbReference type="Proteomes" id="UP000774326"/>
    </source>
</evidence>
<accession>A0A9P8TR87</accession>
<name>A0A9P8TR87_WICPI</name>